<proteinExistence type="predicted"/>
<dbReference type="OrthoDB" id="197068at2759"/>
<feature type="non-terminal residue" evidence="1">
    <location>
        <position position="53"/>
    </location>
</feature>
<dbReference type="STRING" id="331657.A0A4U0UL07"/>
<organism evidence="1 2">
    <name type="scientific">Cryomyces minteri</name>
    <dbReference type="NCBI Taxonomy" id="331657"/>
    <lineage>
        <taxon>Eukaryota</taxon>
        <taxon>Fungi</taxon>
        <taxon>Dikarya</taxon>
        <taxon>Ascomycota</taxon>
        <taxon>Pezizomycotina</taxon>
        <taxon>Dothideomycetes</taxon>
        <taxon>Dothideomycetes incertae sedis</taxon>
        <taxon>Cryomyces</taxon>
    </lineage>
</organism>
<name>A0A4U0UL07_9PEZI</name>
<keyword evidence="2" id="KW-1185">Reference proteome</keyword>
<reference evidence="1 2" key="1">
    <citation type="submission" date="2017-03" db="EMBL/GenBank/DDBJ databases">
        <title>Genomes of endolithic fungi from Antarctica.</title>
        <authorList>
            <person name="Coleine C."/>
            <person name="Masonjones S."/>
            <person name="Stajich J.E."/>
        </authorList>
    </citation>
    <scope>NUCLEOTIDE SEQUENCE [LARGE SCALE GENOMIC DNA]</scope>
    <source>
        <strain evidence="1 2">CCFEE 5187</strain>
    </source>
</reference>
<evidence type="ECO:0000313" key="2">
    <source>
        <dbReference type="Proteomes" id="UP000308768"/>
    </source>
</evidence>
<accession>A0A4U0UL07</accession>
<dbReference type="AlphaFoldDB" id="A0A4U0UL07"/>
<protein>
    <submittedName>
        <fullName evidence="1">Uncharacterized protein</fullName>
    </submittedName>
</protein>
<dbReference type="EMBL" id="NAJN01003699">
    <property type="protein sequence ID" value="TKA36354.1"/>
    <property type="molecule type" value="Genomic_DNA"/>
</dbReference>
<dbReference type="Proteomes" id="UP000308768">
    <property type="component" value="Unassembled WGS sequence"/>
</dbReference>
<comment type="caution">
    <text evidence="1">The sequence shown here is derived from an EMBL/GenBank/DDBJ whole genome shotgun (WGS) entry which is preliminary data.</text>
</comment>
<evidence type="ECO:0000313" key="1">
    <source>
        <dbReference type="EMBL" id="TKA36354.1"/>
    </source>
</evidence>
<sequence>MSDLTATVEQKKNGFHVAGYEKVEYDFTFLDGVFDKQNGNLAECYQRWGRCLA</sequence>
<gene>
    <name evidence="1" type="ORF">B0A49_13819</name>
</gene>